<dbReference type="Proteomes" id="UP000008955">
    <property type="component" value="Chromosome"/>
</dbReference>
<accession>D4LXD6</accession>
<dbReference type="HOGENOM" id="CLU_3230407_0_0_9"/>
<keyword evidence="2" id="KW-1185">Reference proteome</keyword>
<dbReference type="AlphaFoldDB" id="D4LXD6"/>
<name>D4LXD6_9FIRM</name>
<gene>
    <name evidence="1" type="ORF">CK5_07480</name>
</gene>
<organism evidence="1 2">
    <name type="scientific">Blautia obeum A2-162</name>
    <dbReference type="NCBI Taxonomy" id="657314"/>
    <lineage>
        <taxon>Bacteria</taxon>
        <taxon>Bacillati</taxon>
        <taxon>Bacillota</taxon>
        <taxon>Clostridia</taxon>
        <taxon>Lachnospirales</taxon>
        <taxon>Lachnospiraceae</taxon>
        <taxon>Blautia</taxon>
    </lineage>
</organism>
<reference evidence="1 2" key="1">
    <citation type="submission" date="2010-03" db="EMBL/GenBank/DDBJ databases">
        <title>The genome sequence of Ruminococcus obeum A2-162.</title>
        <authorList>
            <consortium name="metaHIT consortium -- http://www.metahit.eu/"/>
            <person name="Pajon A."/>
            <person name="Turner K."/>
            <person name="Parkhill J."/>
            <person name="Duncan S."/>
            <person name="Flint H."/>
        </authorList>
    </citation>
    <scope>NUCLEOTIDE SEQUENCE [LARGE SCALE GENOMIC DNA]</scope>
    <source>
        <strain evidence="1 2">A2-162</strain>
    </source>
</reference>
<evidence type="ECO:0000313" key="1">
    <source>
        <dbReference type="EMBL" id="CBL22289.1"/>
    </source>
</evidence>
<reference evidence="1 2" key="2">
    <citation type="submission" date="2010-03" db="EMBL/GenBank/DDBJ databases">
        <authorList>
            <person name="Pajon A."/>
        </authorList>
    </citation>
    <scope>NUCLEOTIDE SEQUENCE [LARGE SCALE GENOMIC DNA]</scope>
    <source>
        <strain evidence="1 2">A2-162</strain>
    </source>
</reference>
<dbReference type="PATRIC" id="fig|657314.3.peg.514"/>
<dbReference type="EMBL" id="FP929054">
    <property type="protein sequence ID" value="CBL22289.1"/>
    <property type="molecule type" value="Genomic_DNA"/>
</dbReference>
<dbReference type="RefSeq" id="WP_015541179.1">
    <property type="nucleotide sequence ID" value="NC_021022.1"/>
</dbReference>
<protein>
    <submittedName>
        <fullName evidence="1">Uncharacterized protein</fullName>
    </submittedName>
</protein>
<evidence type="ECO:0000313" key="2">
    <source>
        <dbReference type="Proteomes" id="UP000008955"/>
    </source>
</evidence>
<proteinExistence type="predicted"/>
<dbReference type="KEGG" id="rob:CK5_07480"/>
<sequence length="43" mass="5006">MFLNNEFREGLREYIKISYVCAPKSDEVDRNSGCEAENLHVDI</sequence>